<dbReference type="InterPro" id="IPR043128">
    <property type="entry name" value="Rev_trsase/Diguanyl_cyclase"/>
</dbReference>
<dbReference type="SUPFAM" id="SSF56672">
    <property type="entry name" value="DNA/RNA polymerases"/>
    <property type="match status" value="1"/>
</dbReference>
<feature type="domain" description="Reverse transcriptase/retrotransposon-derived protein RNase H-like" evidence="1">
    <location>
        <begin position="28"/>
        <end position="121"/>
    </location>
</feature>
<accession>A0ABD0MW05</accession>
<evidence type="ECO:0000259" key="1">
    <source>
        <dbReference type="Pfam" id="PF17919"/>
    </source>
</evidence>
<dbReference type="PANTHER" id="PTHR37984:SF8">
    <property type="entry name" value="CCHC-TYPE DOMAIN-CONTAINING PROTEIN"/>
    <property type="match status" value="1"/>
</dbReference>
<dbReference type="Gene3D" id="3.30.70.270">
    <property type="match status" value="1"/>
</dbReference>
<dbReference type="PANTHER" id="PTHR37984">
    <property type="entry name" value="PROTEIN CBG26694"/>
    <property type="match status" value="1"/>
</dbReference>
<dbReference type="Proteomes" id="UP001529510">
    <property type="component" value="Unassembled WGS sequence"/>
</dbReference>
<organism evidence="2 3">
    <name type="scientific">Cirrhinus mrigala</name>
    <name type="common">Mrigala</name>
    <dbReference type="NCBI Taxonomy" id="683832"/>
    <lineage>
        <taxon>Eukaryota</taxon>
        <taxon>Metazoa</taxon>
        <taxon>Chordata</taxon>
        <taxon>Craniata</taxon>
        <taxon>Vertebrata</taxon>
        <taxon>Euteleostomi</taxon>
        <taxon>Actinopterygii</taxon>
        <taxon>Neopterygii</taxon>
        <taxon>Teleostei</taxon>
        <taxon>Ostariophysi</taxon>
        <taxon>Cypriniformes</taxon>
        <taxon>Cyprinidae</taxon>
        <taxon>Labeoninae</taxon>
        <taxon>Labeonini</taxon>
        <taxon>Cirrhinus</taxon>
    </lineage>
</organism>
<reference evidence="2 3" key="1">
    <citation type="submission" date="2024-05" db="EMBL/GenBank/DDBJ databases">
        <title>Genome sequencing and assembly of Indian major carp, Cirrhinus mrigala (Hamilton, 1822).</title>
        <authorList>
            <person name="Mohindra V."/>
            <person name="Chowdhury L.M."/>
            <person name="Lal K."/>
            <person name="Jena J.K."/>
        </authorList>
    </citation>
    <scope>NUCLEOTIDE SEQUENCE [LARGE SCALE GENOMIC DNA]</scope>
    <source>
        <strain evidence="2">CM1030</strain>
        <tissue evidence="2">Blood</tissue>
    </source>
</reference>
<dbReference type="Pfam" id="PF17919">
    <property type="entry name" value="RT_RNaseH_2"/>
    <property type="match status" value="1"/>
</dbReference>
<keyword evidence="3" id="KW-1185">Reference proteome</keyword>
<proteinExistence type="predicted"/>
<dbReference type="InterPro" id="IPR043502">
    <property type="entry name" value="DNA/RNA_pol_sf"/>
</dbReference>
<evidence type="ECO:0000313" key="2">
    <source>
        <dbReference type="EMBL" id="KAL0153249.1"/>
    </source>
</evidence>
<comment type="caution">
    <text evidence="2">The sequence shown here is derived from an EMBL/GenBank/DDBJ whole genome shotgun (WGS) entry which is preliminary data.</text>
</comment>
<feature type="non-terminal residue" evidence="2">
    <location>
        <position position="1"/>
    </location>
</feature>
<dbReference type="InterPro" id="IPR050951">
    <property type="entry name" value="Retrovirus_Pol_polyprotein"/>
</dbReference>
<sequence>RTLLFRRTLSAKLKCFVKLTRKNTEWCWFKQHQDAFDDLKHKICSPPTLKYYYVQKPVTLICDASQFGLGAACLQEGAPVAYASRTQTQTEVHYAQIEKELLAVVFACTKFNDYICGKQIYIETDHQPLVTNHNKPIYTAPAKLQHMMLRCRNTTSQSHTRKGKDIPCRHTLHSPRACTNELYDDPADIEAMSIWHILSSRLKDLQTCAALDPALQSLCSILKSGWPSSQSKLPLEIHEYFPFRDELTVDEDVLMKGQRIVVPTQ</sequence>
<dbReference type="InterPro" id="IPR041577">
    <property type="entry name" value="RT_RNaseH_2"/>
</dbReference>
<dbReference type="AlphaFoldDB" id="A0ABD0MW05"/>
<dbReference type="EMBL" id="JAMKFB020000123">
    <property type="protein sequence ID" value="KAL0153249.1"/>
    <property type="molecule type" value="Genomic_DNA"/>
</dbReference>
<evidence type="ECO:0000313" key="3">
    <source>
        <dbReference type="Proteomes" id="UP001529510"/>
    </source>
</evidence>
<name>A0ABD0MW05_CIRMR</name>
<protein>
    <recommendedName>
        <fullName evidence="1">Reverse transcriptase/retrotransposon-derived protein RNase H-like domain-containing protein</fullName>
    </recommendedName>
</protein>
<gene>
    <name evidence="2" type="ORF">M9458_051424</name>
</gene>